<keyword evidence="3" id="KW-1185">Reference proteome</keyword>
<feature type="region of interest" description="Disordered" evidence="1">
    <location>
        <begin position="100"/>
        <end position="119"/>
    </location>
</feature>
<dbReference type="EMBL" id="BGZK01000794">
    <property type="protein sequence ID" value="GBP60725.1"/>
    <property type="molecule type" value="Genomic_DNA"/>
</dbReference>
<evidence type="ECO:0000256" key="1">
    <source>
        <dbReference type="SAM" id="MobiDB-lite"/>
    </source>
</evidence>
<dbReference type="AlphaFoldDB" id="A0A4C1XEV9"/>
<comment type="caution">
    <text evidence="2">The sequence shown here is derived from an EMBL/GenBank/DDBJ whole genome shotgun (WGS) entry which is preliminary data.</text>
</comment>
<evidence type="ECO:0000313" key="2">
    <source>
        <dbReference type="EMBL" id="GBP60725.1"/>
    </source>
</evidence>
<accession>A0A4C1XEV9</accession>
<dbReference type="Proteomes" id="UP000299102">
    <property type="component" value="Unassembled WGS sequence"/>
</dbReference>
<proteinExistence type="predicted"/>
<evidence type="ECO:0000313" key="3">
    <source>
        <dbReference type="Proteomes" id="UP000299102"/>
    </source>
</evidence>
<name>A0A4C1XEV9_EUMVA</name>
<reference evidence="2 3" key="1">
    <citation type="journal article" date="2019" name="Commun. Biol.">
        <title>The bagworm genome reveals a unique fibroin gene that provides high tensile strength.</title>
        <authorList>
            <person name="Kono N."/>
            <person name="Nakamura H."/>
            <person name="Ohtoshi R."/>
            <person name="Tomita M."/>
            <person name="Numata K."/>
            <person name="Arakawa K."/>
        </authorList>
    </citation>
    <scope>NUCLEOTIDE SEQUENCE [LARGE SCALE GENOMIC DNA]</scope>
</reference>
<sequence>MERKLLPPTPSYQYIISTFVDVVVQLQTRNRDISSSTGSSSEARHTDLLRRMMIILRNALDTISPSGKQSRNDCHSFFRIRMPFGSWSKCNNSTNIRVAVRARRPRAPPQTGHEARRRP</sequence>
<gene>
    <name evidence="2" type="ORF">EVAR_47463_1</name>
</gene>
<organism evidence="2 3">
    <name type="scientific">Eumeta variegata</name>
    <name type="common">Bagworm moth</name>
    <name type="synonym">Eumeta japonica</name>
    <dbReference type="NCBI Taxonomy" id="151549"/>
    <lineage>
        <taxon>Eukaryota</taxon>
        <taxon>Metazoa</taxon>
        <taxon>Ecdysozoa</taxon>
        <taxon>Arthropoda</taxon>
        <taxon>Hexapoda</taxon>
        <taxon>Insecta</taxon>
        <taxon>Pterygota</taxon>
        <taxon>Neoptera</taxon>
        <taxon>Endopterygota</taxon>
        <taxon>Lepidoptera</taxon>
        <taxon>Glossata</taxon>
        <taxon>Ditrysia</taxon>
        <taxon>Tineoidea</taxon>
        <taxon>Psychidae</taxon>
        <taxon>Oiketicinae</taxon>
        <taxon>Eumeta</taxon>
    </lineage>
</organism>
<protein>
    <submittedName>
        <fullName evidence="2">Uncharacterized protein</fullName>
    </submittedName>
</protein>